<dbReference type="NCBIfam" id="TIGR03905">
    <property type="entry name" value="TIGR03905_4_Cys"/>
    <property type="match status" value="1"/>
</dbReference>
<dbReference type="GO" id="GO:0004748">
    <property type="term" value="F:ribonucleoside-diphosphate reductase activity, thioredoxin disulfide as acceptor"/>
    <property type="evidence" value="ECO:0007669"/>
    <property type="project" value="UniProtKB-EC"/>
</dbReference>
<name>A0A1G7K7I2_9FIRM</name>
<comment type="similarity">
    <text evidence="1">Belongs to the ribonucleoside diphosphate reductase class-2 family.</text>
</comment>
<evidence type="ECO:0000256" key="3">
    <source>
        <dbReference type="ARBA" id="ARBA00022634"/>
    </source>
</evidence>
<dbReference type="EC" id="1.17.4.1" evidence="2"/>
<gene>
    <name evidence="7" type="ORF">SAMN05660235_01223</name>
</gene>
<keyword evidence="8" id="KW-1185">Reference proteome</keyword>
<dbReference type="RefSeq" id="WP_093689083.1">
    <property type="nucleotide sequence ID" value="NZ_FNBU01000007.1"/>
</dbReference>
<evidence type="ECO:0000313" key="7">
    <source>
        <dbReference type="EMBL" id="SDF33106.1"/>
    </source>
</evidence>
<dbReference type="Pfam" id="PF12637">
    <property type="entry name" value="TSCPD"/>
    <property type="match status" value="1"/>
</dbReference>
<feature type="domain" description="TSCPD" evidence="6">
    <location>
        <begin position="4"/>
        <end position="78"/>
    </location>
</feature>
<dbReference type="InterPro" id="IPR023806">
    <property type="entry name" value="CHP03905"/>
</dbReference>
<evidence type="ECO:0000256" key="1">
    <source>
        <dbReference type="ARBA" id="ARBA00007405"/>
    </source>
</evidence>
<dbReference type="GO" id="GO:0000166">
    <property type="term" value="F:nucleotide binding"/>
    <property type="evidence" value="ECO:0007669"/>
    <property type="project" value="UniProtKB-KW"/>
</dbReference>
<sequence length="79" mass="8564">MITYTTSGVCATEIQFAIENGLIKEVRFSGGCQGNLTAISKLVQGMPVQEVIQRLRGIPCEDNQTSCADQLARALEQFA</sequence>
<dbReference type="AlphaFoldDB" id="A0A1G7K7I2"/>
<keyword evidence="4" id="KW-0547">Nucleotide-binding</keyword>
<evidence type="ECO:0000313" key="8">
    <source>
        <dbReference type="Proteomes" id="UP000243333"/>
    </source>
</evidence>
<dbReference type="OrthoDB" id="9801525at2"/>
<protein>
    <recommendedName>
        <fullName evidence="2">ribonucleoside-diphosphate reductase</fullName>
        <ecNumber evidence="2">1.17.4.1</ecNumber>
    </recommendedName>
</protein>
<comment type="catalytic activity">
    <reaction evidence="5">
        <text>a 2'-deoxyribonucleoside 5'-diphosphate + [thioredoxin]-disulfide + H2O = a ribonucleoside 5'-diphosphate + [thioredoxin]-dithiol</text>
        <dbReference type="Rhea" id="RHEA:23252"/>
        <dbReference type="Rhea" id="RHEA-COMP:10698"/>
        <dbReference type="Rhea" id="RHEA-COMP:10700"/>
        <dbReference type="ChEBI" id="CHEBI:15377"/>
        <dbReference type="ChEBI" id="CHEBI:29950"/>
        <dbReference type="ChEBI" id="CHEBI:50058"/>
        <dbReference type="ChEBI" id="CHEBI:57930"/>
        <dbReference type="ChEBI" id="CHEBI:73316"/>
        <dbReference type="EC" id="1.17.4.1"/>
    </reaction>
</comment>
<evidence type="ECO:0000259" key="6">
    <source>
        <dbReference type="Pfam" id="PF12637"/>
    </source>
</evidence>
<organism evidence="7 8">
    <name type="scientific">Sporolituus thermophilus DSM 23256</name>
    <dbReference type="NCBI Taxonomy" id="1123285"/>
    <lineage>
        <taxon>Bacteria</taxon>
        <taxon>Bacillati</taxon>
        <taxon>Bacillota</taxon>
        <taxon>Negativicutes</taxon>
        <taxon>Selenomonadales</taxon>
        <taxon>Sporomusaceae</taxon>
        <taxon>Sporolituus</taxon>
    </lineage>
</organism>
<evidence type="ECO:0000256" key="2">
    <source>
        <dbReference type="ARBA" id="ARBA00012274"/>
    </source>
</evidence>
<evidence type="ECO:0000256" key="5">
    <source>
        <dbReference type="ARBA" id="ARBA00047754"/>
    </source>
</evidence>
<accession>A0A1G7K7I2</accession>
<dbReference type="Proteomes" id="UP000243333">
    <property type="component" value="Unassembled WGS sequence"/>
</dbReference>
<dbReference type="EMBL" id="FNBU01000007">
    <property type="protein sequence ID" value="SDF33106.1"/>
    <property type="molecule type" value="Genomic_DNA"/>
</dbReference>
<reference evidence="8" key="1">
    <citation type="submission" date="2016-10" db="EMBL/GenBank/DDBJ databases">
        <authorList>
            <person name="Varghese N."/>
            <person name="Submissions S."/>
        </authorList>
    </citation>
    <scope>NUCLEOTIDE SEQUENCE [LARGE SCALE GENOMIC DNA]</scope>
    <source>
        <strain evidence="8">DSM 23256</strain>
    </source>
</reference>
<dbReference type="InterPro" id="IPR024434">
    <property type="entry name" value="TSCPD_dom"/>
</dbReference>
<proteinExistence type="inferred from homology"/>
<evidence type="ECO:0000256" key="4">
    <source>
        <dbReference type="ARBA" id="ARBA00022741"/>
    </source>
</evidence>
<dbReference type="GO" id="GO:0071897">
    <property type="term" value="P:DNA biosynthetic process"/>
    <property type="evidence" value="ECO:0007669"/>
    <property type="project" value="UniProtKB-KW"/>
</dbReference>
<keyword evidence="3" id="KW-0237">DNA synthesis</keyword>
<dbReference type="STRING" id="1123285.SAMN05660235_01223"/>